<dbReference type="EMBL" id="CP003479">
    <property type="protein sequence ID" value="AFI03857.1"/>
    <property type="molecule type" value="Genomic_DNA"/>
</dbReference>
<dbReference type="STRING" id="182217.HCW_02880"/>
<keyword evidence="2" id="KW-1185">Reference proteome</keyword>
<accession>I0ELN8</accession>
<protein>
    <submittedName>
        <fullName evidence="1">Uncharacterized protein</fullName>
    </submittedName>
</protein>
<gene>
    <name evidence="1" type="ordered locus">HCW_02880</name>
</gene>
<organism evidence="1 2">
    <name type="scientific">Helicobacter cetorum (strain ATCC BAA-429 / MIT 00-7128)</name>
    <dbReference type="NCBI Taxonomy" id="182217"/>
    <lineage>
        <taxon>Bacteria</taxon>
        <taxon>Pseudomonadati</taxon>
        <taxon>Campylobacterota</taxon>
        <taxon>Epsilonproteobacteria</taxon>
        <taxon>Campylobacterales</taxon>
        <taxon>Helicobacteraceae</taxon>
        <taxon>Helicobacter</taxon>
    </lineage>
</organism>
<reference evidence="2" key="1">
    <citation type="submission" date="2012-04" db="EMBL/GenBank/DDBJ databases">
        <title>Complete genome sequence of Helicobacter cetorum strain MIT 00-7128.</title>
        <authorList>
            <person name="Kersulyte D."/>
            <person name="Berg D.E."/>
        </authorList>
    </citation>
    <scope>NUCLEOTIDE SEQUENCE [LARGE SCALE GENOMIC DNA]</scope>
    <source>
        <strain evidence="2">MIT 00-7128</strain>
    </source>
</reference>
<dbReference type="HOGENOM" id="CLU_823285_0_0_7"/>
<dbReference type="PATRIC" id="fig|182217.3.peg.618"/>
<dbReference type="KEGG" id="hce:HCW_02880"/>
<evidence type="ECO:0000313" key="1">
    <source>
        <dbReference type="EMBL" id="AFI03857.1"/>
    </source>
</evidence>
<name>I0ELN8_HELC0</name>
<proteinExistence type="predicted"/>
<sequence>MSSIEEVANHYGMNLSFYAYNQTLGDWVSVLESAIKTHNKIAFDPSIFVPSDNGLSSPNANAFPSFTQNFNPIASSVGSLLNGVVGIISNSIQNNKQLEIQRIEQETQGLLKSASSLRDKRIETEQKRALSIHLSIFAPYSRMANGRLYNELAPGKNTYDALNAYQPMNAMLGNFQNNPLNELIFNTNSKYLSGNSEFNLTPLYLAKFKKPPKDYYETLKRQRDFKAIRDYAVEKAYYLHNAMNRGFFADKDNYEMQWLYPSDFMKGKKDTHANKVYIYERFKDTLNGWENSVISQARAKILKNSGENNINSEVFLEENQFYSKGERLPLFKGLRDL</sequence>
<evidence type="ECO:0000313" key="2">
    <source>
        <dbReference type="Proteomes" id="UP000005010"/>
    </source>
</evidence>
<dbReference type="Proteomes" id="UP000005010">
    <property type="component" value="Chromosome"/>
</dbReference>
<dbReference type="RefSeq" id="WP_014660729.1">
    <property type="nucleotide sequence ID" value="NC_017737.1"/>
</dbReference>
<dbReference type="AlphaFoldDB" id="I0ELN8"/>